<gene>
    <name evidence="1" type="ORF">KC01_LOCUS38951</name>
</gene>
<evidence type="ECO:0000313" key="2">
    <source>
        <dbReference type="Proteomes" id="UP001497482"/>
    </source>
</evidence>
<name>A0AAV2MGW9_KNICA</name>
<accession>A0AAV2MGW9</accession>
<dbReference type="Proteomes" id="UP001497482">
    <property type="component" value="Chromosome 8"/>
</dbReference>
<evidence type="ECO:0000313" key="1">
    <source>
        <dbReference type="EMBL" id="CAL1612647.1"/>
    </source>
</evidence>
<dbReference type="AlphaFoldDB" id="A0AAV2MGW9"/>
<proteinExistence type="predicted"/>
<organism evidence="1 2">
    <name type="scientific">Knipowitschia caucasica</name>
    <name type="common">Caucasian dwarf goby</name>
    <name type="synonym">Pomatoschistus caucasicus</name>
    <dbReference type="NCBI Taxonomy" id="637954"/>
    <lineage>
        <taxon>Eukaryota</taxon>
        <taxon>Metazoa</taxon>
        <taxon>Chordata</taxon>
        <taxon>Craniata</taxon>
        <taxon>Vertebrata</taxon>
        <taxon>Euteleostomi</taxon>
        <taxon>Actinopterygii</taxon>
        <taxon>Neopterygii</taxon>
        <taxon>Teleostei</taxon>
        <taxon>Neoteleostei</taxon>
        <taxon>Acanthomorphata</taxon>
        <taxon>Gobiaria</taxon>
        <taxon>Gobiiformes</taxon>
        <taxon>Gobioidei</taxon>
        <taxon>Gobiidae</taxon>
        <taxon>Gobiinae</taxon>
        <taxon>Knipowitschia</taxon>
    </lineage>
</organism>
<dbReference type="EMBL" id="OZ035830">
    <property type="protein sequence ID" value="CAL1612647.1"/>
    <property type="molecule type" value="Genomic_DNA"/>
</dbReference>
<sequence length="79" mass="8947">MSSSRILLGSYVLDVFSHRLHKCSVDLQWISLSSQTQAHAVTSVKKEVWTSIIMQSFWSVGGQIALSLHNDAFMDHQRD</sequence>
<reference evidence="1 2" key="1">
    <citation type="submission" date="2024-04" db="EMBL/GenBank/DDBJ databases">
        <authorList>
            <person name="Waldvogel A.-M."/>
            <person name="Schoenle A."/>
        </authorList>
    </citation>
    <scope>NUCLEOTIDE SEQUENCE [LARGE SCALE GENOMIC DNA]</scope>
</reference>
<protein>
    <submittedName>
        <fullName evidence="1">Uncharacterized protein</fullName>
    </submittedName>
</protein>
<keyword evidence="2" id="KW-1185">Reference proteome</keyword>